<dbReference type="Pfam" id="PF00892">
    <property type="entry name" value="EamA"/>
    <property type="match status" value="1"/>
</dbReference>
<dbReference type="Gene3D" id="1.10.3730.20">
    <property type="match status" value="1"/>
</dbReference>
<dbReference type="AlphaFoldDB" id="A0A1F5RXW9"/>
<reference evidence="3 4" key="1">
    <citation type="journal article" date="2016" name="Nat. Commun.">
        <title>Thousands of microbial genomes shed light on interconnected biogeochemical processes in an aquifer system.</title>
        <authorList>
            <person name="Anantharaman K."/>
            <person name="Brown C.T."/>
            <person name="Hug L.A."/>
            <person name="Sharon I."/>
            <person name="Castelle C.J."/>
            <person name="Probst A.J."/>
            <person name="Thomas B.C."/>
            <person name="Singh A."/>
            <person name="Wilkins M.J."/>
            <person name="Karaoz U."/>
            <person name="Brodie E.L."/>
            <person name="Williams K.H."/>
            <person name="Hubbard S.S."/>
            <person name="Banfield J.F."/>
        </authorList>
    </citation>
    <scope>NUCLEOTIDE SEQUENCE [LARGE SCALE GENOMIC DNA]</scope>
</reference>
<feature type="transmembrane region" description="Helical" evidence="1">
    <location>
        <begin position="234"/>
        <end position="255"/>
    </location>
</feature>
<feature type="transmembrane region" description="Helical" evidence="1">
    <location>
        <begin position="261"/>
        <end position="281"/>
    </location>
</feature>
<dbReference type="Proteomes" id="UP000178682">
    <property type="component" value="Unassembled WGS sequence"/>
</dbReference>
<evidence type="ECO:0000256" key="1">
    <source>
        <dbReference type="SAM" id="Phobius"/>
    </source>
</evidence>
<accession>A0A1F5RXW9</accession>
<evidence type="ECO:0000313" key="4">
    <source>
        <dbReference type="Proteomes" id="UP000178682"/>
    </source>
</evidence>
<keyword evidence="1" id="KW-1133">Transmembrane helix</keyword>
<feature type="transmembrane region" description="Helical" evidence="1">
    <location>
        <begin position="58"/>
        <end position="78"/>
    </location>
</feature>
<gene>
    <name evidence="3" type="ORF">A3G56_02755</name>
</gene>
<evidence type="ECO:0000313" key="3">
    <source>
        <dbReference type="EMBL" id="OGF19266.1"/>
    </source>
</evidence>
<feature type="transmembrane region" description="Helical" evidence="1">
    <location>
        <begin position="116"/>
        <end position="134"/>
    </location>
</feature>
<feature type="transmembrane region" description="Helical" evidence="1">
    <location>
        <begin position="293"/>
        <end position="315"/>
    </location>
</feature>
<dbReference type="InterPro" id="IPR000620">
    <property type="entry name" value="EamA_dom"/>
</dbReference>
<dbReference type="EMBL" id="MFFX01000025">
    <property type="protein sequence ID" value="OGF19266.1"/>
    <property type="molecule type" value="Genomic_DNA"/>
</dbReference>
<organism evidence="3 4">
    <name type="scientific">Candidatus Falkowbacteria bacterium RIFCSPLOWO2_12_FULL_45_10</name>
    <dbReference type="NCBI Taxonomy" id="1797990"/>
    <lineage>
        <taxon>Bacteria</taxon>
        <taxon>Candidatus Falkowiibacteriota</taxon>
    </lineage>
</organism>
<dbReference type="InterPro" id="IPR037185">
    <property type="entry name" value="EmrE-like"/>
</dbReference>
<keyword evidence="1" id="KW-0812">Transmembrane</keyword>
<name>A0A1F5RXW9_9BACT</name>
<evidence type="ECO:0000259" key="2">
    <source>
        <dbReference type="Pfam" id="PF00892"/>
    </source>
</evidence>
<dbReference type="SUPFAM" id="SSF103481">
    <property type="entry name" value="Multidrug resistance efflux transporter EmrE"/>
    <property type="match status" value="1"/>
</dbReference>
<keyword evidence="1" id="KW-0472">Membrane</keyword>
<feature type="transmembrane region" description="Helical" evidence="1">
    <location>
        <begin position="31"/>
        <end position="52"/>
    </location>
</feature>
<sequence length="316" mass="36191">MWLYITIVAYFFNAGVYVADKHFLSKKIHSSIAYAFYVGIWSIGNLIFLWWAPFLPPWPWLAIDLAAGILFLWALIAWYKALHQSDATKVVPIVGAFVPIFSFIFSYLFFGHVFSGQEFLAFVILLSGGILISVKQRQQRWWQWLLDRTRIFFGSTSAELHPTRRLIVNSVVSAFVFAAYYVLIKYIFLHQPFLGSYVWTRLGSFLGALFLIVPRRNWDIIFEPQRKTEAIKNLPLFLGIRLLAVIAFILLNYAISLGNVALINALQGIQYVFLIFIVLFLSESYPGILKEEMNRAVLAQKLIGGILVGVGLYLLM</sequence>
<feature type="transmembrane region" description="Helical" evidence="1">
    <location>
        <begin position="194"/>
        <end position="213"/>
    </location>
</feature>
<protein>
    <recommendedName>
        <fullName evidence="2">EamA domain-containing protein</fullName>
    </recommendedName>
</protein>
<feature type="transmembrane region" description="Helical" evidence="1">
    <location>
        <begin position="90"/>
        <end position="110"/>
    </location>
</feature>
<proteinExistence type="predicted"/>
<feature type="domain" description="EamA" evidence="2">
    <location>
        <begin position="2"/>
        <end position="133"/>
    </location>
</feature>
<comment type="caution">
    <text evidence="3">The sequence shown here is derived from an EMBL/GenBank/DDBJ whole genome shotgun (WGS) entry which is preliminary data.</text>
</comment>
<feature type="transmembrane region" description="Helical" evidence="1">
    <location>
        <begin position="166"/>
        <end position="188"/>
    </location>
</feature>
<dbReference type="GO" id="GO:0016020">
    <property type="term" value="C:membrane"/>
    <property type="evidence" value="ECO:0007669"/>
    <property type="project" value="InterPro"/>
</dbReference>